<reference evidence="2 3" key="1">
    <citation type="journal article" date="2008" name="Genome Biol.">
        <title>The complete genome, comparative and functional analysis of Stenotrophomonas maltophilia reveals an organism heavily shielded by drug resistance determinants.</title>
        <authorList>
            <person name="Crossman L.C."/>
            <person name="Gould V.C."/>
            <person name="Dow J.M."/>
            <person name="Vernikos G.S."/>
            <person name="Okazaki A."/>
            <person name="Sebaihia M."/>
            <person name="Saunders D."/>
            <person name="Arrowsmith C."/>
            <person name="Carver T."/>
            <person name="Peters N."/>
            <person name="Adlem E."/>
            <person name="Kerhornou A."/>
            <person name="Lord A."/>
            <person name="Murphy L."/>
            <person name="Seeger K."/>
            <person name="Squares R."/>
            <person name="Rutter S."/>
            <person name="Quail M.A."/>
            <person name="Rajandream M.A."/>
            <person name="Harris D."/>
            <person name="Churcher C."/>
            <person name="Bentley S.D."/>
            <person name="Parkhill J."/>
            <person name="Thomson N.R."/>
            <person name="Avison M.B."/>
        </authorList>
    </citation>
    <scope>NUCLEOTIDE SEQUENCE [LARGE SCALE GENOMIC DNA]</scope>
    <source>
        <strain evidence="2 3">K279a</strain>
    </source>
</reference>
<evidence type="ECO:0000313" key="3">
    <source>
        <dbReference type="Proteomes" id="UP000008840"/>
    </source>
</evidence>
<dbReference type="KEGG" id="sml:Smlt2394"/>
<dbReference type="Proteomes" id="UP000008840">
    <property type="component" value="Chromosome"/>
</dbReference>
<accession>B2FRI1</accession>
<gene>
    <name evidence="2" type="ordered locus">Smlt2394</name>
</gene>
<keyword evidence="1" id="KW-1133">Transmembrane helix</keyword>
<dbReference type="EnsemblBacteria" id="CAQ45883">
    <property type="protein sequence ID" value="CAQ45883"/>
    <property type="gene ID" value="Smlt2394"/>
</dbReference>
<protein>
    <submittedName>
        <fullName evidence="2">Transmembrane protein</fullName>
    </submittedName>
</protein>
<dbReference type="HOGENOM" id="CLU_2720650_0_0_6"/>
<evidence type="ECO:0000313" key="2">
    <source>
        <dbReference type="EMBL" id="CAQ45883.1"/>
    </source>
</evidence>
<keyword evidence="3" id="KW-1185">Reference proteome</keyword>
<keyword evidence="1 2" id="KW-0812">Transmembrane</keyword>
<dbReference type="AlphaFoldDB" id="B2FRI1"/>
<feature type="transmembrane region" description="Helical" evidence="1">
    <location>
        <begin position="44"/>
        <end position="64"/>
    </location>
</feature>
<organism evidence="2 3">
    <name type="scientific">Stenotrophomonas maltophilia (strain K279a)</name>
    <dbReference type="NCBI Taxonomy" id="522373"/>
    <lineage>
        <taxon>Bacteria</taxon>
        <taxon>Pseudomonadati</taxon>
        <taxon>Pseudomonadota</taxon>
        <taxon>Gammaproteobacteria</taxon>
        <taxon>Lysobacterales</taxon>
        <taxon>Lysobacteraceae</taxon>
        <taxon>Stenotrophomonas</taxon>
        <taxon>Stenotrophomonas maltophilia group</taxon>
    </lineage>
</organism>
<dbReference type="EMBL" id="AM743169">
    <property type="protein sequence ID" value="CAQ45883.1"/>
    <property type="molecule type" value="Genomic_DNA"/>
</dbReference>
<sequence length="72" mass="7423">MAGTESVVTKYAACAEFDTSNGQCTSVVWVDAPSPIPPLTAEQGAALGGATILVWAGVMAMVLIRKGARLDR</sequence>
<keyword evidence="1" id="KW-0472">Membrane</keyword>
<name>B2FRI1_STRMK</name>
<proteinExistence type="predicted"/>
<evidence type="ECO:0000256" key="1">
    <source>
        <dbReference type="SAM" id="Phobius"/>
    </source>
</evidence>